<evidence type="ECO:0000313" key="4">
    <source>
        <dbReference type="EMBL" id="PHV66143.1"/>
    </source>
</evidence>
<dbReference type="SUPFAM" id="SSF51735">
    <property type="entry name" value="NAD(P)-binding Rossmann-fold domains"/>
    <property type="match status" value="1"/>
</dbReference>
<dbReference type="Pfam" id="PF08240">
    <property type="entry name" value="ADH_N"/>
    <property type="match status" value="1"/>
</dbReference>
<dbReference type="PANTHER" id="PTHR44154:SF1">
    <property type="entry name" value="QUINONE OXIDOREDUCTASE"/>
    <property type="match status" value="1"/>
</dbReference>
<dbReference type="Gene3D" id="3.40.50.720">
    <property type="entry name" value="NAD(P)-binding Rossmann-like Domain"/>
    <property type="match status" value="1"/>
</dbReference>
<gene>
    <name evidence="4" type="ORF">CSW57_21230</name>
</gene>
<accession>A0A2G3PK92</accession>
<keyword evidence="2" id="KW-0560">Oxidoreductase</keyword>
<protein>
    <recommendedName>
        <fullName evidence="2">Zinc-type alcohol dehydrogenase-like protein</fullName>
    </recommendedName>
</protein>
<evidence type="ECO:0000313" key="5">
    <source>
        <dbReference type="Proteomes" id="UP000225108"/>
    </source>
</evidence>
<dbReference type="Gene3D" id="3.90.180.10">
    <property type="entry name" value="Medium-chain alcohol dehydrogenases, catalytic domain"/>
    <property type="match status" value="1"/>
</dbReference>
<keyword evidence="2" id="KW-0862">Zinc</keyword>
<dbReference type="RefSeq" id="WP_099384407.1">
    <property type="nucleotide sequence ID" value="NZ_PEBD01000010.1"/>
</dbReference>
<feature type="domain" description="Enoyl reductase (ER)" evidence="3">
    <location>
        <begin position="8"/>
        <end position="333"/>
    </location>
</feature>
<comment type="similarity">
    <text evidence="2">Belongs to the zinc-containing alcohol dehydrogenase family. Quinone oxidoreductase subfamily.</text>
</comment>
<name>A0A2G3PK92_WILMA</name>
<keyword evidence="2" id="KW-0479">Metal-binding</keyword>
<comment type="caution">
    <text evidence="4">The sequence shown here is derived from an EMBL/GenBank/DDBJ whole genome shotgun (WGS) entry which is preliminary data.</text>
</comment>
<sequence>MTIPTTTTTVAALEAGPVDAPDSFVEIELPVGEINGRDLLVEVKAVSVNPVDVKQRSGFQPQKEPKVLGYDAAGTVIAVGSDVELFAVGDDVFYAGSIGRSGSNTQFHVVDERMAGRKPVSLPFGDAAALPLTSITAWEALFTEMGLKTASTGTLLVMGGAGGVGSVMIQLARALTGVTVIATASRPESMEWARDLGAHHVINHHNLAEEATDVAPQGINWIFSPFSAGNVETYAQIMAVRGAVIAIDEPAGLDILPLKSKSQSWQWELMFTVPLYEPESDSQHHVLNRISDLVDRGVLKTTVSRRLTPINAENLREAHRAVEGGSMIGKVIVSTD</sequence>
<dbReference type="InterPro" id="IPR014182">
    <property type="entry name" value="ADH_Zn_typ-1"/>
</dbReference>
<keyword evidence="1" id="KW-0521">NADP</keyword>
<dbReference type="InterPro" id="IPR036291">
    <property type="entry name" value="NAD(P)-bd_dom_sf"/>
</dbReference>
<evidence type="ECO:0000256" key="2">
    <source>
        <dbReference type="RuleBase" id="RU364000"/>
    </source>
</evidence>
<dbReference type="NCBIfam" id="TIGR02817">
    <property type="entry name" value="adh_fam_1"/>
    <property type="match status" value="1"/>
</dbReference>
<dbReference type="InterPro" id="IPR011032">
    <property type="entry name" value="GroES-like_sf"/>
</dbReference>
<evidence type="ECO:0000256" key="1">
    <source>
        <dbReference type="ARBA" id="ARBA00022857"/>
    </source>
</evidence>
<dbReference type="AlphaFoldDB" id="A0A2G3PK92"/>
<dbReference type="InterPro" id="IPR020843">
    <property type="entry name" value="ER"/>
</dbReference>
<dbReference type="PANTHER" id="PTHR44154">
    <property type="entry name" value="QUINONE OXIDOREDUCTASE"/>
    <property type="match status" value="1"/>
</dbReference>
<proteinExistence type="inferred from homology"/>
<dbReference type="SMART" id="SM00829">
    <property type="entry name" value="PKS_ER"/>
    <property type="match status" value="1"/>
</dbReference>
<dbReference type="Pfam" id="PF13602">
    <property type="entry name" value="ADH_zinc_N_2"/>
    <property type="match status" value="1"/>
</dbReference>
<evidence type="ECO:0000259" key="3">
    <source>
        <dbReference type="SMART" id="SM00829"/>
    </source>
</evidence>
<dbReference type="InterPro" id="IPR051603">
    <property type="entry name" value="Zinc-ADH_QOR/CCCR"/>
</dbReference>
<dbReference type="GO" id="GO:0008270">
    <property type="term" value="F:zinc ion binding"/>
    <property type="evidence" value="ECO:0007669"/>
    <property type="project" value="InterPro"/>
</dbReference>
<dbReference type="SUPFAM" id="SSF50129">
    <property type="entry name" value="GroES-like"/>
    <property type="match status" value="1"/>
</dbReference>
<dbReference type="CDD" id="cd08252">
    <property type="entry name" value="AL_MDR"/>
    <property type="match status" value="1"/>
</dbReference>
<dbReference type="InterPro" id="IPR013154">
    <property type="entry name" value="ADH-like_N"/>
</dbReference>
<dbReference type="EMBL" id="PEBD01000010">
    <property type="protein sequence ID" value="PHV66143.1"/>
    <property type="molecule type" value="Genomic_DNA"/>
</dbReference>
<reference evidence="4 5" key="1">
    <citation type="submission" date="2017-10" db="EMBL/GenBank/DDBJ databases">
        <title>The draft genome sequence of Williamsia sp. BULT 1.1 isolated from the semi-arid grassland soils from South Africa.</title>
        <authorList>
            <person name="Kabwe M.H."/>
            <person name="Govender N."/>
            <person name="Mutseka Lunga P."/>
            <person name="Vikram S."/>
            <person name="Makhalanyane T.P."/>
        </authorList>
    </citation>
    <scope>NUCLEOTIDE SEQUENCE [LARGE SCALE GENOMIC DNA]</scope>
    <source>
        <strain evidence="4 5">BULT 1.1</strain>
    </source>
</reference>
<dbReference type="Proteomes" id="UP000225108">
    <property type="component" value="Unassembled WGS sequence"/>
</dbReference>
<organism evidence="4 5">
    <name type="scientific">Williamsia marianensis</name>
    <dbReference type="NCBI Taxonomy" id="85044"/>
    <lineage>
        <taxon>Bacteria</taxon>
        <taxon>Bacillati</taxon>
        <taxon>Actinomycetota</taxon>
        <taxon>Actinomycetes</taxon>
        <taxon>Mycobacteriales</taxon>
        <taxon>Nocardiaceae</taxon>
        <taxon>Williamsia</taxon>
    </lineage>
</organism>
<dbReference type="GO" id="GO:0016491">
    <property type="term" value="F:oxidoreductase activity"/>
    <property type="evidence" value="ECO:0007669"/>
    <property type="project" value="UniProtKB-KW"/>
</dbReference>